<dbReference type="AlphaFoldDB" id="A0A2D2D3B6"/>
<dbReference type="CDD" id="cd06571">
    <property type="entry name" value="Bac_DnaA_C"/>
    <property type="match status" value="1"/>
</dbReference>
<dbReference type="Proteomes" id="UP000230709">
    <property type="component" value="Chromosome"/>
</dbReference>
<dbReference type="InterPro" id="IPR013159">
    <property type="entry name" value="DnaA_C"/>
</dbReference>
<keyword evidence="3" id="KW-1185">Reference proteome</keyword>
<proteinExistence type="predicted"/>
<dbReference type="Pfam" id="PF08299">
    <property type="entry name" value="Bac_DnaA_C"/>
    <property type="match status" value="1"/>
</dbReference>
<gene>
    <name evidence="2" type="ORF">CQW49_17305</name>
</gene>
<feature type="domain" description="Chromosomal replication initiator DnaA C-terminal" evidence="1">
    <location>
        <begin position="11"/>
        <end position="80"/>
    </location>
</feature>
<evidence type="ECO:0000313" key="3">
    <source>
        <dbReference type="Proteomes" id="UP000230709"/>
    </source>
</evidence>
<dbReference type="GO" id="GO:0043565">
    <property type="term" value="F:sequence-specific DNA binding"/>
    <property type="evidence" value="ECO:0007669"/>
    <property type="project" value="InterPro"/>
</dbReference>
<dbReference type="GO" id="GO:0006270">
    <property type="term" value="P:DNA replication initiation"/>
    <property type="evidence" value="ECO:0007669"/>
    <property type="project" value="InterPro"/>
</dbReference>
<sequence length="123" mass="13350">MAEKKKFPDAASRLCIAATAAARGVEPAAIASRRRGRAPIAEARQLAVYLHHVVYGASLSACARALRRDRASVRHACAVIEDRRDDPRFDRAVAALEAGLLAQRGLLLLYRSFLATPTIGDDR</sequence>
<dbReference type="InterPro" id="IPR010921">
    <property type="entry name" value="Trp_repressor/repl_initiator"/>
</dbReference>
<organism evidence="2 3">
    <name type="scientific">Methylosinus trichosporium (strain ATCC 35070 / NCIMB 11131 / UNIQEM 75 / OB3b)</name>
    <dbReference type="NCBI Taxonomy" id="595536"/>
    <lineage>
        <taxon>Bacteria</taxon>
        <taxon>Pseudomonadati</taxon>
        <taxon>Pseudomonadota</taxon>
        <taxon>Alphaproteobacteria</taxon>
        <taxon>Hyphomicrobiales</taxon>
        <taxon>Methylocystaceae</taxon>
        <taxon>Methylosinus</taxon>
    </lineage>
</organism>
<reference evidence="3" key="1">
    <citation type="submission" date="2017-10" db="EMBL/GenBank/DDBJ databases">
        <title>Completed PacBio SMRT sequence of Methylosinus trichosporium OB3b reveals presence of a third large plasmid.</title>
        <authorList>
            <person name="Charles T.C."/>
            <person name="Lynch M.D.J."/>
            <person name="Heil J.R."/>
            <person name="Cheng J."/>
        </authorList>
    </citation>
    <scope>NUCLEOTIDE SEQUENCE [LARGE SCALE GENOMIC DNA]</scope>
    <source>
        <strain evidence="3">OB3b</strain>
    </source>
</reference>
<dbReference type="GO" id="GO:0005524">
    <property type="term" value="F:ATP binding"/>
    <property type="evidence" value="ECO:0007669"/>
    <property type="project" value="InterPro"/>
</dbReference>
<dbReference type="SUPFAM" id="SSF48295">
    <property type="entry name" value="TrpR-like"/>
    <property type="match status" value="1"/>
</dbReference>
<name>A0A2D2D3B6_METT3</name>
<dbReference type="GO" id="GO:0006275">
    <property type="term" value="P:regulation of DNA replication"/>
    <property type="evidence" value="ECO:0007669"/>
    <property type="project" value="InterPro"/>
</dbReference>
<dbReference type="SMART" id="SM00760">
    <property type="entry name" value="Bac_DnaA_C"/>
    <property type="match status" value="1"/>
</dbReference>
<dbReference type="STRING" id="595536.GCA_000178815_01719"/>
<evidence type="ECO:0000259" key="1">
    <source>
        <dbReference type="SMART" id="SM00760"/>
    </source>
</evidence>
<dbReference type="EMBL" id="CP023737">
    <property type="protein sequence ID" value="ATQ69446.1"/>
    <property type="molecule type" value="Genomic_DNA"/>
</dbReference>
<dbReference type="Gene3D" id="1.10.1750.10">
    <property type="match status" value="1"/>
</dbReference>
<dbReference type="KEGG" id="mtw:CQW49_17305"/>
<dbReference type="RefSeq" id="WP_003608413.1">
    <property type="nucleotide sequence ID" value="NZ_ADVE02000001.1"/>
</dbReference>
<evidence type="ECO:0000313" key="2">
    <source>
        <dbReference type="EMBL" id="ATQ69446.1"/>
    </source>
</evidence>
<protein>
    <submittedName>
        <fullName evidence="2">Chromosomal replication initiator DnaA</fullName>
    </submittedName>
</protein>
<accession>A0A2D2D3B6</accession>